<dbReference type="GO" id="GO:1990380">
    <property type="term" value="F:K48-linked deubiquitinase activity"/>
    <property type="evidence" value="ECO:0007669"/>
    <property type="project" value="UniProtKB-UniRule"/>
</dbReference>
<keyword evidence="11" id="KW-1185">Reference proteome</keyword>
<evidence type="ECO:0000313" key="11">
    <source>
        <dbReference type="Proteomes" id="UP001228049"/>
    </source>
</evidence>
<dbReference type="EC" id="3.4.19.12" evidence="7"/>
<dbReference type="GO" id="GO:0140934">
    <property type="term" value="F:histone deubiquitinase activity"/>
    <property type="evidence" value="ECO:0007669"/>
    <property type="project" value="UniProtKB-UniRule"/>
</dbReference>
<comment type="function">
    <text evidence="7">Hydrolase that can specifically remove 'Lys-48'-linked conjugated ubiquitin from proteins. Has exodeubiquitinase activity and has a preference for long polyubiquitin chains. May play a regulatory role at the level of protein turnover.</text>
</comment>
<dbReference type="GO" id="GO:0036435">
    <property type="term" value="F:K48-linked polyubiquitin modification-dependent protein binding"/>
    <property type="evidence" value="ECO:0007669"/>
    <property type="project" value="UniProtKB-UniRule"/>
</dbReference>
<evidence type="ECO:0000256" key="7">
    <source>
        <dbReference type="RuleBase" id="RU367139"/>
    </source>
</evidence>
<dbReference type="Proteomes" id="UP001228049">
    <property type="component" value="Unassembled WGS sequence"/>
</dbReference>
<dbReference type="PANTHER" id="PTHR18063">
    <property type="entry name" value="NF-E2 INDUCIBLE PROTEIN"/>
    <property type="match status" value="1"/>
</dbReference>
<keyword evidence="5 7" id="KW-0378">Hydrolase</keyword>
<evidence type="ECO:0000256" key="6">
    <source>
        <dbReference type="ARBA" id="ARBA00022807"/>
    </source>
</evidence>
<protein>
    <recommendedName>
        <fullName evidence="7">Ubiquitin carboxyl-terminal hydrolase</fullName>
        <ecNumber evidence="7">3.4.19.12</ecNumber>
    </recommendedName>
</protein>
<feature type="region of interest" description="Disordered" evidence="8">
    <location>
        <begin position="380"/>
        <end position="413"/>
    </location>
</feature>
<evidence type="ECO:0000256" key="3">
    <source>
        <dbReference type="ARBA" id="ARBA00022670"/>
    </source>
</evidence>
<comment type="catalytic activity">
    <reaction evidence="1 7">
        <text>Thiol-dependent hydrolysis of ester, thioester, amide, peptide and isopeptide bonds formed by the C-terminal Gly of ubiquitin (a 76-residue protein attached to proteins as an intracellular targeting signal).</text>
        <dbReference type="EC" id="3.4.19.12"/>
    </reaction>
</comment>
<dbReference type="GO" id="GO:0071108">
    <property type="term" value="P:protein K48-linked deubiquitination"/>
    <property type="evidence" value="ECO:0007669"/>
    <property type="project" value="TreeGrafter"/>
</dbReference>
<feature type="compositionally biased region" description="Basic and acidic residues" evidence="8">
    <location>
        <begin position="402"/>
        <end position="413"/>
    </location>
</feature>
<accession>A0AAD9ET51</accession>
<dbReference type="InterPro" id="IPR007518">
    <property type="entry name" value="MINDY"/>
</dbReference>
<name>A0AAD9ET51_DISEL</name>
<comment type="similarity">
    <text evidence="2 7">Belongs to the MINDY deubiquitinase family. FAM63 subfamily.</text>
</comment>
<feature type="domain" description="MINDY deubiquitinase" evidence="9">
    <location>
        <begin position="249"/>
        <end position="343"/>
    </location>
</feature>
<evidence type="ECO:0000256" key="8">
    <source>
        <dbReference type="SAM" id="MobiDB-lite"/>
    </source>
</evidence>
<reference evidence="10" key="1">
    <citation type="submission" date="2023-04" db="EMBL/GenBank/DDBJ databases">
        <title>Chromosome-level genome of Chaenocephalus aceratus.</title>
        <authorList>
            <person name="Park H."/>
        </authorList>
    </citation>
    <scope>NUCLEOTIDE SEQUENCE</scope>
    <source>
        <strain evidence="10">DE</strain>
        <tissue evidence="10">Muscle</tissue>
    </source>
</reference>
<feature type="region of interest" description="Disordered" evidence="8">
    <location>
        <begin position="1"/>
        <end position="139"/>
    </location>
</feature>
<proteinExistence type="inferred from homology"/>
<dbReference type="AlphaFoldDB" id="A0AAD9ET51"/>
<feature type="compositionally biased region" description="Polar residues" evidence="8">
    <location>
        <begin position="98"/>
        <end position="111"/>
    </location>
</feature>
<feature type="compositionally biased region" description="Basic and acidic residues" evidence="8">
    <location>
        <begin position="11"/>
        <end position="21"/>
    </location>
</feature>
<dbReference type="PANTHER" id="PTHR18063:SF7">
    <property type="entry name" value="UBIQUITIN CARBOXYL-TERMINAL HYDROLASE MINDY-1"/>
    <property type="match status" value="1"/>
</dbReference>
<evidence type="ECO:0000256" key="5">
    <source>
        <dbReference type="ARBA" id="ARBA00022801"/>
    </source>
</evidence>
<evidence type="ECO:0000259" key="9">
    <source>
        <dbReference type="Pfam" id="PF04424"/>
    </source>
</evidence>
<dbReference type="GO" id="GO:0016807">
    <property type="term" value="F:cysteine-type carboxypeptidase activity"/>
    <property type="evidence" value="ECO:0007669"/>
    <property type="project" value="TreeGrafter"/>
</dbReference>
<dbReference type="GO" id="GO:0006508">
    <property type="term" value="P:proteolysis"/>
    <property type="evidence" value="ECO:0007669"/>
    <property type="project" value="UniProtKB-KW"/>
</dbReference>
<keyword evidence="4 7" id="KW-0833">Ubl conjugation pathway</keyword>
<dbReference type="InterPro" id="IPR033979">
    <property type="entry name" value="MINDY_domain"/>
</dbReference>
<comment type="caution">
    <text evidence="10">The sequence shown here is derived from an EMBL/GenBank/DDBJ whole genome shotgun (WGS) entry which is preliminary data.</text>
</comment>
<keyword evidence="6 7" id="KW-0788">Thiol protease</keyword>
<dbReference type="EMBL" id="JASDAP010000034">
    <property type="protein sequence ID" value="KAK1876111.1"/>
    <property type="molecule type" value="Genomic_DNA"/>
</dbReference>
<evidence type="ECO:0000313" key="10">
    <source>
        <dbReference type="EMBL" id="KAK1876111.1"/>
    </source>
</evidence>
<feature type="domain" description="MINDY deubiquitinase" evidence="9">
    <location>
        <begin position="150"/>
        <end position="247"/>
    </location>
</feature>
<evidence type="ECO:0000256" key="2">
    <source>
        <dbReference type="ARBA" id="ARBA00006616"/>
    </source>
</evidence>
<organism evidence="10 11">
    <name type="scientific">Dissostichus eleginoides</name>
    <name type="common">Patagonian toothfish</name>
    <name type="synonym">Dissostichus amissus</name>
    <dbReference type="NCBI Taxonomy" id="100907"/>
    <lineage>
        <taxon>Eukaryota</taxon>
        <taxon>Metazoa</taxon>
        <taxon>Chordata</taxon>
        <taxon>Craniata</taxon>
        <taxon>Vertebrata</taxon>
        <taxon>Euteleostomi</taxon>
        <taxon>Actinopterygii</taxon>
        <taxon>Neopterygii</taxon>
        <taxon>Teleostei</taxon>
        <taxon>Neoteleostei</taxon>
        <taxon>Acanthomorphata</taxon>
        <taxon>Eupercaria</taxon>
        <taxon>Perciformes</taxon>
        <taxon>Notothenioidei</taxon>
        <taxon>Nototheniidae</taxon>
        <taxon>Dissostichus</taxon>
    </lineage>
</organism>
<evidence type="ECO:0000256" key="4">
    <source>
        <dbReference type="ARBA" id="ARBA00022786"/>
    </source>
</evidence>
<dbReference type="GO" id="GO:0004843">
    <property type="term" value="F:cysteine-type deubiquitinase activity"/>
    <property type="evidence" value="ECO:0007669"/>
    <property type="project" value="UniProtKB-UniRule"/>
</dbReference>
<dbReference type="GO" id="GO:0071944">
    <property type="term" value="C:cell periphery"/>
    <property type="evidence" value="ECO:0007669"/>
    <property type="project" value="TreeGrafter"/>
</dbReference>
<gene>
    <name evidence="10" type="ORF">KUDE01_015558</name>
</gene>
<sequence length="413" mass="45351">MADQLMAEKASPLKELSKKTEEDEGPALLVKVLQKKKGDDDEEEEEEATPTPPDSSSLSSDNGTMTAVTTEEESLSTLLRHGGRDTDVEEALGVSEAQRGSTDSASFSLPSLSEGGLTAGGGRQGSEDPPLRGRRGAAAAVEAGPNMPAYYLVKWISWKEKKTPIITQSENGPCPLLAIMNTLFLRWKHYGRECVLSVTPREKAEGMELNFQQNMSDAMAVLPKLSTGLDVNVRFTGVTDFEYTPECIFLESTATQLSYHGLCELNATATEGEISVFFRNNHFSTMIKHKGHLYLLLIKFPHPPLRGHLYLLVTDQGFLQEEGLVFESLHNVEGDGNFCDSEFRLCLQRAPEPESSKQEQQRQIDQDYLVAVSLQQLQGGAPGPLSDLELARGQGSQQGGARRREKESDCTLL</sequence>
<dbReference type="Pfam" id="PF04424">
    <property type="entry name" value="MINDY_DUB"/>
    <property type="match status" value="2"/>
</dbReference>
<dbReference type="GO" id="GO:0005829">
    <property type="term" value="C:cytosol"/>
    <property type="evidence" value="ECO:0007669"/>
    <property type="project" value="TreeGrafter"/>
</dbReference>
<evidence type="ECO:0000256" key="1">
    <source>
        <dbReference type="ARBA" id="ARBA00000707"/>
    </source>
</evidence>
<keyword evidence="3 7" id="KW-0645">Protease</keyword>